<dbReference type="AlphaFoldDB" id="A0A8T4KW51"/>
<accession>A0A8T4KW51</accession>
<protein>
    <recommendedName>
        <fullName evidence="3">RNA-binding protein</fullName>
    </recommendedName>
</protein>
<evidence type="ECO:0008006" key="3">
    <source>
        <dbReference type="Google" id="ProtNLM"/>
    </source>
</evidence>
<name>A0A8T4KW51_9ARCH</name>
<dbReference type="InterPro" id="IPR047677">
    <property type="entry name" value="GDCCVxC"/>
</dbReference>
<reference evidence="1" key="1">
    <citation type="submission" date="2021-03" db="EMBL/GenBank/DDBJ databases">
        <authorList>
            <person name="Jaffe A."/>
        </authorList>
    </citation>
    <scope>NUCLEOTIDE SEQUENCE</scope>
    <source>
        <strain evidence="1">RIFCSPHIGHO2_01_FULL_AR10_44_11</strain>
    </source>
</reference>
<evidence type="ECO:0000313" key="1">
    <source>
        <dbReference type="EMBL" id="MBS3057369.1"/>
    </source>
</evidence>
<proteinExistence type="predicted"/>
<dbReference type="Proteomes" id="UP000677687">
    <property type="component" value="Unassembled WGS sequence"/>
</dbReference>
<comment type="caution">
    <text evidence="1">The sequence shown here is derived from an EMBL/GenBank/DDBJ whole genome shotgun (WGS) entry which is preliminary data.</text>
</comment>
<dbReference type="NCBIfam" id="NF041374">
    <property type="entry name" value="GDCCVxC"/>
    <property type="match status" value="1"/>
</dbReference>
<sequence>MAEIANLKCPYCGEVQGIEIPKGKCLAFHICSKCGRLIKAPKGSCCVICAYSDKKCEVSVR</sequence>
<gene>
    <name evidence="1" type="ORF">J4415_01955</name>
</gene>
<evidence type="ECO:0000313" key="2">
    <source>
        <dbReference type="Proteomes" id="UP000677687"/>
    </source>
</evidence>
<dbReference type="EMBL" id="JAGVWD010000025">
    <property type="protein sequence ID" value="MBS3057369.1"/>
    <property type="molecule type" value="Genomic_DNA"/>
</dbReference>
<organism evidence="1 2">
    <name type="scientific">Candidatus Iainarchaeum sp</name>
    <dbReference type="NCBI Taxonomy" id="3101447"/>
    <lineage>
        <taxon>Archaea</taxon>
        <taxon>Candidatus Iainarchaeota</taxon>
        <taxon>Candidatus Iainarchaeia</taxon>
        <taxon>Candidatus Iainarchaeales</taxon>
        <taxon>Candidatus Iainarchaeaceae</taxon>
        <taxon>Candidatus Iainarchaeum</taxon>
    </lineage>
</organism>
<reference evidence="1" key="2">
    <citation type="submission" date="2021-05" db="EMBL/GenBank/DDBJ databases">
        <title>Protein family content uncovers lineage relationships and bacterial pathway maintenance mechanisms in DPANN archaea.</title>
        <authorList>
            <person name="Castelle C.J."/>
            <person name="Meheust R."/>
            <person name="Jaffe A.L."/>
            <person name="Seitz K."/>
            <person name="Gong X."/>
            <person name="Baker B.J."/>
            <person name="Banfield J.F."/>
        </authorList>
    </citation>
    <scope>NUCLEOTIDE SEQUENCE</scope>
    <source>
        <strain evidence="1">RIFCSPHIGHO2_01_FULL_AR10_44_11</strain>
    </source>
</reference>